<dbReference type="AlphaFoldDB" id="A0A3N2R583"/>
<evidence type="ECO:0000256" key="1">
    <source>
        <dbReference type="ARBA" id="ARBA00022679"/>
    </source>
</evidence>
<dbReference type="InterPro" id="IPR050680">
    <property type="entry name" value="YpeA/RimI_acetyltransf"/>
</dbReference>
<comment type="caution">
    <text evidence="4">The sequence shown here is derived from an EMBL/GenBank/DDBJ whole genome shotgun (WGS) entry which is preliminary data.</text>
</comment>
<keyword evidence="5" id="KW-1185">Reference proteome</keyword>
<dbReference type="Pfam" id="PF00583">
    <property type="entry name" value="Acetyltransf_1"/>
    <property type="match status" value="1"/>
</dbReference>
<accession>A0A3N2R583</accession>
<organism evidence="4 5">
    <name type="scientific">Histidinibacterium lentulum</name>
    <dbReference type="NCBI Taxonomy" id="2480588"/>
    <lineage>
        <taxon>Bacteria</taxon>
        <taxon>Pseudomonadati</taxon>
        <taxon>Pseudomonadota</taxon>
        <taxon>Alphaproteobacteria</taxon>
        <taxon>Rhodobacterales</taxon>
        <taxon>Paracoccaceae</taxon>
        <taxon>Histidinibacterium</taxon>
    </lineage>
</organism>
<dbReference type="GO" id="GO:0016747">
    <property type="term" value="F:acyltransferase activity, transferring groups other than amino-acyl groups"/>
    <property type="evidence" value="ECO:0007669"/>
    <property type="project" value="InterPro"/>
</dbReference>
<proteinExistence type="predicted"/>
<dbReference type="RefSeq" id="WP_123642080.1">
    <property type="nucleotide sequence ID" value="NZ_ML119084.1"/>
</dbReference>
<dbReference type="InterPro" id="IPR016181">
    <property type="entry name" value="Acyl_CoA_acyltransferase"/>
</dbReference>
<name>A0A3N2R583_9RHOB</name>
<dbReference type="OrthoDB" id="273614at2"/>
<dbReference type="PANTHER" id="PTHR43420">
    <property type="entry name" value="ACETYLTRANSFERASE"/>
    <property type="match status" value="1"/>
</dbReference>
<evidence type="ECO:0000313" key="4">
    <source>
        <dbReference type="EMBL" id="ROU02557.1"/>
    </source>
</evidence>
<reference evidence="4 5" key="1">
    <citation type="submission" date="2018-10" db="EMBL/GenBank/DDBJ databases">
        <title>Histidinibacterium lentulum gen. nov., sp. nov., a marine bacterium from the culture broth of Picochlorum sp. 122.</title>
        <authorList>
            <person name="Wang G."/>
        </authorList>
    </citation>
    <scope>NUCLEOTIDE SEQUENCE [LARGE SCALE GENOMIC DNA]</scope>
    <source>
        <strain evidence="4 5">B17</strain>
    </source>
</reference>
<dbReference type="PROSITE" id="PS51186">
    <property type="entry name" value="GNAT"/>
    <property type="match status" value="1"/>
</dbReference>
<gene>
    <name evidence="4" type="ORF">EAT49_09505</name>
</gene>
<protein>
    <submittedName>
        <fullName evidence="4">GNAT family N-acetyltransferase</fullName>
    </submittedName>
</protein>
<evidence type="ECO:0000256" key="2">
    <source>
        <dbReference type="ARBA" id="ARBA00023315"/>
    </source>
</evidence>
<keyword evidence="2" id="KW-0012">Acyltransferase</keyword>
<feature type="domain" description="N-acetyltransferase" evidence="3">
    <location>
        <begin position="1"/>
        <end position="192"/>
    </location>
</feature>
<keyword evidence="1 4" id="KW-0808">Transferase</keyword>
<dbReference type="Proteomes" id="UP000268016">
    <property type="component" value="Unassembled WGS sequence"/>
</dbReference>
<dbReference type="CDD" id="cd04301">
    <property type="entry name" value="NAT_SF"/>
    <property type="match status" value="1"/>
</dbReference>
<evidence type="ECO:0000259" key="3">
    <source>
        <dbReference type="PROSITE" id="PS51186"/>
    </source>
</evidence>
<dbReference type="SUPFAM" id="SSF55729">
    <property type="entry name" value="Acyl-CoA N-acyltransferases (Nat)"/>
    <property type="match status" value="1"/>
</dbReference>
<evidence type="ECO:0000313" key="5">
    <source>
        <dbReference type="Proteomes" id="UP000268016"/>
    </source>
</evidence>
<sequence>MIVRQGFEPRDRDSLARLYWAAFGGKLGRVLGPERHALAFVARVANPERALCVHEGGRLVGVAGFHAGGLALVGGGMSDLAAVYGRAGALWRGAALTVLERPQARGDLLVDGIFVADSHRGRGVGSALIEALAREALSRGLDRVRLDVTHENPRARALYERRGFVPVAQQSGRLLPWLFGFSGAVTMVRQVR</sequence>
<dbReference type="Gene3D" id="3.40.630.30">
    <property type="match status" value="1"/>
</dbReference>
<dbReference type="EMBL" id="RDRB01000004">
    <property type="protein sequence ID" value="ROU02557.1"/>
    <property type="molecule type" value="Genomic_DNA"/>
</dbReference>
<dbReference type="InterPro" id="IPR000182">
    <property type="entry name" value="GNAT_dom"/>
</dbReference>